<comment type="similarity">
    <text evidence="6">In the N-terminal section; belongs to the PRA-CH family.</text>
</comment>
<comment type="caution">
    <text evidence="14">The sequence shown here is derived from an EMBL/GenBank/DDBJ whole genome shotgun (WGS) entry which is preliminary data.</text>
</comment>
<evidence type="ECO:0000259" key="13">
    <source>
        <dbReference type="Pfam" id="PF01502"/>
    </source>
</evidence>
<keyword evidence="11" id="KW-0862">Zinc</keyword>
<organism evidence="14 15">
    <name type="scientific">Sphingomonas trueperi</name>
    <dbReference type="NCBI Taxonomy" id="53317"/>
    <lineage>
        <taxon>Bacteria</taxon>
        <taxon>Pseudomonadati</taxon>
        <taxon>Pseudomonadota</taxon>
        <taxon>Alphaproteobacteria</taxon>
        <taxon>Sphingomonadales</taxon>
        <taxon>Sphingomonadaceae</taxon>
        <taxon>Sphingomonas</taxon>
    </lineage>
</organism>
<feature type="domain" description="Phosphoribosyl-AMP cyclohydrolase" evidence="13">
    <location>
        <begin position="104"/>
        <end position="179"/>
    </location>
</feature>
<dbReference type="FunFam" id="3.10.20.810:FF:000001">
    <property type="entry name" value="Histidine biosynthesis bifunctional protein HisIE"/>
    <property type="match status" value="1"/>
</dbReference>
<comment type="cofactor">
    <cofactor evidence="11">
        <name>Zn(2+)</name>
        <dbReference type="ChEBI" id="CHEBI:29105"/>
    </cofactor>
    <text evidence="11">Binds 1 zinc ion per subunit.</text>
</comment>
<dbReference type="PANTHER" id="PTHR42945:SF1">
    <property type="entry name" value="HISTIDINE BIOSYNTHESIS BIFUNCTIONAL PROTEIN HIS7"/>
    <property type="match status" value="1"/>
</dbReference>
<evidence type="ECO:0000256" key="12">
    <source>
        <dbReference type="SAM" id="MobiDB-lite"/>
    </source>
</evidence>
<dbReference type="PANTHER" id="PTHR42945">
    <property type="entry name" value="HISTIDINE BIOSYNTHESIS BIFUNCTIONAL PROTEIN"/>
    <property type="match status" value="1"/>
</dbReference>
<dbReference type="NCBIfam" id="NF000768">
    <property type="entry name" value="PRK00051.1"/>
    <property type="match status" value="1"/>
</dbReference>
<evidence type="ECO:0000256" key="4">
    <source>
        <dbReference type="ARBA" id="ARBA00005204"/>
    </source>
</evidence>
<keyword evidence="11" id="KW-0479">Metal-binding</keyword>
<dbReference type="InterPro" id="IPR002496">
    <property type="entry name" value="PRib_AMP_CycHydrolase_dom"/>
</dbReference>
<evidence type="ECO:0000256" key="2">
    <source>
        <dbReference type="ARBA" id="ARBA00001460"/>
    </source>
</evidence>
<evidence type="ECO:0000256" key="3">
    <source>
        <dbReference type="ARBA" id="ARBA00005169"/>
    </source>
</evidence>
<comment type="subcellular location">
    <subcellularLocation>
        <location evidence="11">Cytoplasm</location>
    </subcellularLocation>
</comment>
<keyword evidence="15" id="KW-1185">Reference proteome</keyword>
<evidence type="ECO:0000256" key="9">
    <source>
        <dbReference type="ARBA" id="ARBA00022801"/>
    </source>
</evidence>
<comment type="pathway">
    <text evidence="3 11">Amino-acid biosynthesis; L-histidine biosynthesis; L-histidine from 5-phospho-alpha-D-ribose 1-diphosphate: step 3/9.</text>
</comment>
<dbReference type="SUPFAM" id="SSF141734">
    <property type="entry name" value="HisI-like"/>
    <property type="match status" value="1"/>
</dbReference>
<dbReference type="GO" id="GO:0004636">
    <property type="term" value="F:phosphoribosyl-ATP diphosphatase activity"/>
    <property type="evidence" value="ECO:0007669"/>
    <property type="project" value="UniProtKB-EC"/>
</dbReference>
<feature type="compositionally biased region" description="Polar residues" evidence="12">
    <location>
        <begin position="8"/>
        <end position="18"/>
    </location>
</feature>
<dbReference type="GO" id="GO:0000105">
    <property type="term" value="P:L-histidine biosynthetic process"/>
    <property type="evidence" value="ECO:0007669"/>
    <property type="project" value="UniProtKB-UniRule"/>
</dbReference>
<comment type="catalytic activity">
    <reaction evidence="2">
        <text>1-(5-phospho-beta-D-ribosyl)-ATP + H2O = 1-(5-phospho-beta-D-ribosyl)-5'-AMP + diphosphate + H(+)</text>
        <dbReference type="Rhea" id="RHEA:22828"/>
        <dbReference type="ChEBI" id="CHEBI:15377"/>
        <dbReference type="ChEBI" id="CHEBI:15378"/>
        <dbReference type="ChEBI" id="CHEBI:33019"/>
        <dbReference type="ChEBI" id="CHEBI:59457"/>
        <dbReference type="ChEBI" id="CHEBI:73183"/>
        <dbReference type="EC" id="3.6.1.31"/>
    </reaction>
</comment>
<keyword evidence="7 11" id="KW-0963">Cytoplasm</keyword>
<keyword evidence="9 11" id="KW-0378">Hydrolase</keyword>
<proteinExistence type="inferred from homology"/>
<dbReference type="AlphaFoldDB" id="A0A7X6BEW8"/>
<dbReference type="EC" id="3.5.4.19" evidence="11"/>
<dbReference type="GO" id="GO:0004635">
    <property type="term" value="F:phosphoribosyl-AMP cyclohydrolase activity"/>
    <property type="evidence" value="ECO:0007669"/>
    <property type="project" value="UniProtKB-UniRule"/>
</dbReference>
<protein>
    <recommendedName>
        <fullName evidence="11">Phosphoribosyl-AMP cyclohydrolase</fullName>
        <shortName evidence="11">PRA-CH</shortName>
        <ecNumber evidence="11">3.5.4.19</ecNumber>
    </recommendedName>
</protein>
<comment type="function">
    <text evidence="11">Catalyzes the hydrolysis of the adenine ring of phosphoribosyl-AMP.</text>
</comment>
<evidence type="ECO:0000313" key="15">
    <source>
        <dbReference type="Proteomes" id="UP000531251"/>
    </source>
</evidence>
<evidence type="ECO:0000256" key="1">
    <source>
        <dbReference type="ARBA" id="ARBA00000024"/>
    </source>
</evidence>
<accession>A0A7X6BEW8</accession>
<feature type="binding site" evidence="11">
    <location>
        <position position="177"/>
    </location>
    <ligand>
        <name>Zn(2+)</name>
        <dbReference type="ChEBI" id="CHEBI:29105"/>
        <note>ligand shared between dimeric partners</note>
    </ligand>
</feature>
<dbReference type="Gene3D" id="3.10.20.810">
    <property type="entry name" value="Phosphoribosyl-AMP cyclohydrolase"/>
    <property type="match status" value="1"/>
</dbReference>
<comment type="similarity">
    <text evidence="11">Belongs to the PRA-CH family.</text>
</comment>
<comment type="similarity">
    <text evidence="5">In the C-terminal section; belongs to the PRA-PH family.</text>
</comment>
<dbReference type="HAMAP" id="MF_01021">
    <property type="entry name" value="HisI"/>
    <property type="match status" value="1"/>
</dbReference>
<comment type="cofactor">
    <cofactor evidence="11">
        <name>Mg(2+)</name>
        <dbReference type="ChEBI" id="CHEBI:18420"/>
    </cofactor>
    <text evidence="11">Binds 1 Mg(2+) ion per subunit.</text>
</comment>
<dbReference type="RefSeq" id="WP_332299652.1">
    <property type="nucleotide sequence ID" value="NZ_BAAADY010000009.1"/>
</dbReference>
<keyword evidence="11" id="KW-0460">Magnesium</keyword>
<evidence type="ECO:0000256" key="7">
    <source>
        <dbReference type="ARBA" id="ARBA00022490"/>
    </source>
</evidence>
<feature type="binding site" evidence="11">
    <location>
        <position position="170"/>
    </location>
    <ligand>
        <name>Zn(2+)</name>
        <dbReference type="ChEBI" id="CHEBI:29105"/>
        <note>ligand shared between dimeric partners</note>
    </ligand>
</feature>
<dbReference type="Proteomes" id="UP000531251">
    <property type="component" value="Unassembled WGS sequence"/>
</dbReference>
<dbReference type="GO" id="GO:0005737">
    <property type="term" value="C:cytoplasm"/>
    <property type="evidence" value="ECO:0007669"/>
    <property type="project" value="UniProtKB-SubCell"/>
</dbReference>
<keyword evidence="10 11" id="KW-0368">Histidine biosynthesis</keyword>
<evidence type="ECO:0000256" key="10">
    <source>
        <dbReference type="ARBA" id="ARBA00023102"/>
    </source>
</evidence>
<evidence type="ECO:0000256" key="6">
    <source>
        <dbReference type="ARBA" id="ARBA00008299"/>
    </source>
</evidence>
<feature type="binding site" evidence="11">
    <location>
        <position position="151"/>
    </location>
    <ligand>
        <name>Mg(2+)</name>
        <dbReference type="ChEBI" id="CHEBI:18420"/>
    </ligand>
</feature>
<comment type="catalytic activity">
    <reaction evidence="1 11">
        <text>1-(5-phospho-beta-D-ribosyl)-5'-AMP + H2O = 1-(5-phospho-beta-D-ribosyl)-5-[(5-phospho-beta-D-ribosylamino)methylideneamino]imidazole-4-carboxamide</text>
        <dbReference type="Rhea" id="RHEA:20049"/>
        <dbReference type="ChEBI" id="CHEBI:15377"/>
        <dbReference type="ChEBI" id="CHEBI:58435"/>
        <dbReference type="ChEBI" id="CHEBI:59457"/>
        <dbReference type="EC" id="3.5.4.19"/>
    </reaction>
</comment>
<evidence type="ECO:0000313" key="14">
    <source>
        <dbReference type="EMBL" id="NJB99212.1"/>
    </source>
</evidence>
<name>A0A7X6BEW8_9SPHN</name>
<comment type="pathway">
    <text evidence="4">Amino-acid biosynthesis; L-histidine biosynthesis; L-histidine from 5-phospho-alpha-D-ribose 1-diphosphate: step 2/9.</text>
</comment>
<dbReference type="Pfam" id="PF01502">
    <property type="entry name" value="PRA-CH"/>
    <property type="match status" value="1"/>
</dbReference>
<keyword evidence="8 11" id="KW-0028">Amino-acid biosynthesis</keyword>
<sequence length="202" mass="22147">MYLKRGKTSSLISSSLRTNGGPVNRNDSSDPQRTVAIAQAGRSSIELVRANQGMPMPLEDQRPDPLRADPAEMIEECSALLPGFNEVGLIPAVATDVASGVVLMLAWMNAEALNKTIETGQAWYWSRSRQRLWHKGATSGQIQQVEELRIDCDQDTVWLKVSVAGDGGCCHTGRPSCFYRRILTGSEGPTLQRLSHARPLSR</sequence>
<reference evidence="14 15" key="1">
    <citation type="submission" date="2020-03" db="EMBL/GenBank/DDBJ databases">
        <title>Genomic Encyclopedia of Type Strains, Phase IV (KMG-IV): sequencing the most valuable type-strain genomes for metagenomic binning, comparative biology and taxonomic classification.</title>
        <authorList>
            <person name="Goeker M."/>
        </authorList>
    </citation>
    <scope>NUCLEOTIDE SEQUENCE [LARGE SCALE GENOMIC DNA]</scope>
    <source>
        <strain evidence="14 15">DSM 7225</strain>
    </source>
</reference>
<dbReference type="InterPro" id="IPR038019">
    <property type="entry name" value="PRib_AMP_CycHydrolase_sf"/>
</dbReference>
<evidence type="ECO:0000256" key="5">
    <source>
        <dbReference type="ARBA" id="ARBA00007731"/>
    </source>
</evidence>
<feature type="binding site" evidence="11">
    <location>
        <position position="155"/>
    </location>
    <ligand>
        <name>Mg(2+)</name>
        <dbReference type="ChEBI" id="CHEBI:18420"/>
    </ligand>
</feature>
<dbReference type="EMBL" id="JAATJB010000013">
    <property type="protein sequence ID" value="NJB99212.1"/>
    <property type="molecule type" value="Genomic_DNA"/>
</dbReference>
<evidence type="ECO:0000256" key="11">
    <source>
        <dbReference type="HAMAP-Rule" id="MF_01021"/>
    </source>
</evidence>
<feature type="region of interest" description="Disordered" evidence="12">
    <location>
        <begin position="1"/>
        <end position="32"/>
    </location>
</feature>
<feature type="binding site" evidence="11">
    <location>
        <position position="153"/>
    </location>
    <ligand>
        <name>Mg(2+)</name>
        <dbReference type="ChEBI" id="CHEBI:18420"/>
    </ligand>
</feature>
<dbReference type="GO" id="GO:0000287">
    <property type="term" value="F:magnesium ion binding"/>
    <property type="evidence" value="ECO:0007669"/>
    <property type="project" value="UniProtKB-UniRule"/>
</dbReference>
<comment type="subunit">
    <text evidence="11">Homodimer.</text>
</comment>
<feature type="binding site" evidence="11">
    <location>
        <position position="152"/>
    </location>
    <ligand>
        <name>Zn(2+)</name>
        <dbReference type="ChEBI" id="CHEBI:29105"/>
        <note>ligand shared between dimeric partners</note>
    </ligand>
</feature>
<dbReference type="InterPro" id="IPR026660">
    <property type="entry name" value="PRA-CH"/>
</dbReference>
<gene>
    <name evidence="11" type="primary">hisI</name>
    <name evidence="14" type="ORF">GGR89_003553</name>
</gene>
<dbReference type="GO" id="GO:0008270">
    <property type="term" value="F:zinc ion binding"/>
    <property type="evidence" value="ECO:0007669"/>
    <property type="project" value="UniProtKB-UniRule"/>
</dbReference>
<dbReference type="UniPathway" id="UPA00031">
    <property type="reaction ID" value="UER00008"/>
</dbReference>
<evidence type="ECO:0000256" key="8">
    <source>
        <dbReference type="ARBA" id="ARBA00022605"/>
    </source>
</evidence>